<feature type="compositionally biased region" description="Basic and acidic residues" evidence="1">
    <location>
        <begin position="16"/>
        <end position="25"/>
    </location>
</feature>
<dbReference type="OMA" id="MWADAED"/>
<protein>
    <submittedName>
        <fullName evidence="2">Uncharacterized protein</fullName>
    </submittedName>
</protein>
<name>A3LXY0_PICST</name>
<dbReference type="GeneID" id="4839853"/>
<feature type="compositionally biased region" description="Polar residues" evidence="1">
    <location>
        <begin position="28"/>
        <end position="38"/>
    </location>
</feature>
<dbReference type="OrthoDB" id="4026150at2759"/>
<dbReference type="AlphaFoldDB" id="A3LXY0"/>
<evidence type="ECO:0000256" key="1">
    <source>
        <dbReference type="SAM" id="MobiDB-lite"/>
    </source>
</evidence>
<dbReference type="EMBL" id="CP000500">
    <property type="protein sequence ID" value="ABN67540.2"/>
    <property type="molecule type" value="Genomic_DNA"/>
</dbReference>
<accession>A3LXY0</accession>
<dbReference type="RefSeq" id="XP_001385569.2">
    <property type="nucleotide sequence ID" value="XM_001385532.1"/>
</dbReference>
<feature type="compositionally biased region" description="Polar residues" evidence="1">
    <location>
        <begin position="224"/>
        <end position="242"/>
    </location>
</feature>
<feature type="region of interest" description="Disordered" evidence="1">
    <location>
        <begin position="1"/>
        <end position="154"/>
    </location>
</feature>
<sequence length="321" mass="36368">MTGLASKWATDDSLVEEAKKQDEIKNTPVEQKTTSIESKWSKPVTVGKKQTLVSKWADSPAEETSKPPVAKESHHQEHSTHKPSRSKEPNRSKETNRPKEPKSYRDHSKENQHADSGAHTRSGRSHGRTKSRDVQYSAPEIPVQERGPMTNAADAFAARIGVPSKPVNRVVEEHVEEGDGFVTTDEEDEEEENEEELEEVPVLSAAQLKSANVLASRLGGISLKENTISKKNTPGRQTPTTKNKPDTRGDSRDKNRKDERGTKSKYETPRQKKERDQRTSQNEERRRAQLNKEAEEKKAEQEMLKMLDKLDAKEIDWVDFE</sequence>
<evidence type="ECO:0000313" key="3">
    <source>
        <dbReference type="Proteomes" id="UP000002258"/>
    </source>
</evidence>
<feature type="compositionally biased region" description="Basic and acidic residues" evidence="1">
    <location>
        <begin position="63"/>
        <end position="118"/>
    </location>
</feature>
<gene>
    <name evidence="2" type="ORF">PICST_32978</name>
</gene>
<feature type="region of interest" description="Disordered" evidence="1">
    <location>
        <begin position="174"/>
        <end position="202"/>
    </location>
</feature>
<dbReference type="eggNOG" id="ENOG502RIY1">
    <property type="taxonomic scope" value="Eukaryota"/>
</dbReference>
<reference evidence="2 3" key="1">
    <citation type="journal article" date="2007" name="Nat. Biotechnol.">
        <title>Genome sequence of the lignocellulose-bioconverting and xylose-fermenting yeast Pichia stipitis.</title>
        <authorList>
            <person name="Jeffries T.W."/>
            <person name="Grigoriev I.V."/>
            <person name="Grimwood J."/>
            <person name="Laplaza J.M."/>
            <person name="Aerts A."/>
            <person name="Salamov A."/>
            <person name="Schmutz J."/>
            <person name="Lindquist E."/>
            <person name="Dehal P."/>
            <person name="Shapiro H."/>
            <person name="Jin Y.S."/>
            <person name="Passoth V."/>
            <person name="Richardson P.M."/>
        </authorList>
    </citation>
    <scope>NUCLEOTIDE SEQUENCE [LARGE SCALE GENOMIC DNA]</scope>
    <source>
        <strain evidence="3">ATCC 58785 / CBS 6054 / NBRC 10063 / NRRL Y-11545</strain>
    </source>
</reference>
<organism evidence="2 3">
    <name type="scientific">Scheffersomyces stipitis (strain ATCC 58785 / CBS 6054 / NBRC 10063 / NRRL Y-11545)</name>
    <name type="common">Yeast</name>
    <name type="synonym">Pichia stipitis</name>
    <dbReference type="NCBI Taxonomy" id="322104"/>
    <lineage>
        <taxon>Eukaryota</taxon>
        <taxon>Fungi</taxon>
        <taxon>Dikarya</taxon>
        <taxon>Ascomycota</taxon>
        <taxon>Saccharomycotina</taxon>
        <taxon>Pichiomycetes</taxon>
        <taxon>Debaryomycetaceae</taxon>
        <taxon>Scheffersomyces</taxon>
    </lineage>
</organism>
<feature type="compositionally biased region" description="Acidic residues" evidence="1">
    <location>
        <begin position="174"/>
        <end position="199"/>
    </location>
</feature>
<dbReference type="HOGENOM" id="CLU_821414_0_0_1"/>
<keyword evidence="3" id="KW-1185">Reference proteome</keyword>
<feature type="compositionally biased region" description="Basic and acidic residues" evidence="1">
    <location>
        <begin position="243"/>
        <end position="301"/>
    </location>
</feature>
<dbReference type="KEGG" id="pic:PICST_32978"/>
<dbReference type="Proteomes" id="UP000002258">
    <property type="component" value="Chromosome 6"/>
</dbReference>
<evidence type="ECO:0000313" key="2">
    <source>
        <dbReference type="EMBL" id="ABN67540.2"/>
    </source>
</evidence>
<proteinExistence type="predicted"/>
<dbReference type="InParanoid" id="A3LXY0"/>
<feature type="region of interest" description="Disordered" evidence="1">
    <location>
        <begin position="218"/>
        <end position="301"/>
    </location>
</feature>